<reference evidence="12" key="1">
    <citation type="submission" date="2018-08" db="EMBL/GenBank/DDBJ databases">
        <authorList>
            <person name="Chevrot R."/>
        </authorList>
    </citation>
    <scope>NUCLEOTIDE SEQUENCE [LARGE SCALE GENOMIC DNA]</scope>
</reference>
<name>A0A383R9M6_PAEAL</name>
<dbReference type="InterPro" id="IPR036249">
    <property type="entry name" value="Thioredoxin-like_sf"/>
</dbReference>
<evidence type="ECO:0000313" key="12">
    <source>
        <dbReference type="Proteomes" id="UP000304148"/>
    </source>
</evidence>
<evidence type="ECO:0000256" key="5">
    <source>
        <dbReference type="ARBA" id="ARBA00023157"/>
    </source>
</evidence>
<dbReference type="SUPFAM" id="SSF52833">
    <property type="entry name" value="Thioredoxin-like"/>
    <property type="match status" value="1"/>
</dbReference>
<dbReference type="AlphaFoldDB" id="A0A383R9M6"/>
<protein>
    <recommendedName>
        <fullName evidence="2 7">Thioredoxin</fullName>
    </recommendedName>
</protein>
<dbReference type="GO" id="GO:0045454">
    <property type="term" value="P:cell redox homeostasis"/>
    <property type="evidence" value="ECO:0007669"/>
    <property type="project" value="TreeGrafter"/>
</dbReference>
<dbReference type="NCBIfam" id="TIGR01068">
    <property type="entry name" value="thioredoxin"/>
    <property type="match status" value="1"/>
</dbReference>
<dbReference type="PRINTS" id="PR00421">
    <property type="entry name" value="THIOREDOXIN"/>
</dbReference>
<sequence>MTICHTTDRTFESDLNSEGLTLVNFWAPWCGPCRAFAPILETFDQTNSKDIRVLKINVDEQPDTAAFYGVMSLPTTILFRNNKPINKVAGWMSLEKLHTFALER</sequence>
<dbReference type="InterPro" id="IPR013766">
    <property type="entry name" value="Thioredoxin_domain"/>
</dbReference>
<dbReference type="PANTHER" id="PTHR45663:SF11">
    <property type="entry name" value="GEO12009P1"/>
    <property type="match status" value="1"/>
</dbReference>
<evidence type="ECO:0000256" key="8">
    <source>
        <dbReference type="PIRNR" id="PIRNR000077"/>
    </source>
</evidence>
<dbReference type="PROSITE" id="PS51352">
    <property type="entry name" value="THIOREDOXIN_2"/>
    <property type="match status" value="1"/>
</dbReference>
<organism evidence="11 12">
    <name type="scientific">Paenibacillus alvei</name>
    <name type="common">Bacillus alvei</name>
    <dbReference type="NCBI Taxonomy" id="44250"/>
    <lineage>
        <taxon>Bacteria</taxon>
        <taxon>Bacillati</taxon>
        <taxon>Bacillota</taxon>
        <taxon>Bacilli</taxon>
        <taxon>Bacillales</taxon>
        <taxon>Paenibacillaceae</taxon>
        <taxon>Paenibacillus</taxon>
    </lineage>
</organism>
<keyword evidence="4" id="KW-0249">Electron transport</keyword>
<evidence type="ECO:0000256" key="1">
    <source>
        <dbReference type="ARBA" id="ARBA00008987"/>
    </source>
</evidence>
<evidence type="ECO:0000256" key="3">
    <source>
        <dbReference type="ARBA" id="ARBA00022448"/>
    </source>
</evidence>
<keyword evidence="6 9" id="KW-0676">Redox-active center</keyword>
<dbReference type="Proteomes" id="UP000304148">
    <property type="component" value="Chromosome"/>
</dbReference>
<dbReference type="InterPro" id="IPR017937">
    <property type="entry name" value="Thioredoxin_CS"/>
</dbReference>
<dbReference type="PIRSF" id="PIRSF000077">
    <property type="entry name" value="Thioredoxin"/>
    <property type="match status" value="1"/>
</dbReference>
<evidence type="ECO:0000313" key="11">
    <source>
        <dbReference type="EMBL" id="SYX83867.1"/>
    </source>
</evidence>
<keyword evidence="3" id="KW-0813">Transport</keyword>
<dbReference type="Gene3D" id="3.40.30.10">
    <property type="entry name" value="Glutaredoxin"/>
    <property type="match status" value="1"/>
</dbReference>
<evidence type="ECO:0000256" key="7">
    <source>
        <dbReference type="NCBIfam" id="TIGR01068"/>
    </source>
</evidence>
<dbReference type="EMBL" id="LS992241">
    <property type="protein sequence ID" value="SYX83867.1"/>
    <property type="molecule type" value="Genomic_DNA"/>
</dbReference>
<accession>A0A383R9M6</accession>
<dbReference type="FunFam" id="3.40.30.10:FF:000001">
    <property type="entry name" value="Thioredoxin"/>
    <property type="match status" value="1"/>
</dbReference>
<feature type="domain" description="Thioredoxin" evidence="10">
    <location>
        <begin position="1"/>
        <end position="104"/>
    </location>
</feature>
<gene>
    <name evidence="11" type="primary">trxA</name>
    <name evidence="11" type="ORF">PBLR_12289</name>
</gene>
<dbReference type="GO" id="GO:0015035">
    <property type="term" value="F:protein-disulfide reductase activity"/>
    <property type="evidence" value="ECO:0007669"/>
    <property type="project" value="UniProtKB-UniRule"/>
</dbReference>
<dbReference type="Pfam" id="PF00085">
    <property type="entry name" value="Thioredoxin"/>
    <property type="match status" value="1"/>
</dbReference>
<dbReference type="GO" id="GO:0005829">
    <property type="term" value="C:cytosol"/>
    <property type="evidence" value="ECO:0007669"/>
    <property type="project" value="TreeGrafter"/>
</dbReference>
<evidence type="ECO:0000256" key="9">
    <source>
        <dbReference type="PIRSR" id="PIRSR000077-4"/>
    </source>
</evidence>
<comment type="similarity">
    <text evidence="1 8">Belongs to the thioredoxin family.</text>
</comment>
<evidence type="ECO:0000256" key="2">
    <source>
        <dbReference type="ARBA" id="ARBA00020570"/>
    </source>
</evidence>
<dbReference type="CDD" id="cd02947">
    <property type="entry name" value="TRX_family"/>
    <property type="match status" value="1"/>
</dbReference>
<dbReference type="InterPro" id="IPR005746">
    <property type="entry name" value="Thioredoxin"/>
</dbReference>
<proteinExistence type="inferred from homology"/>
<evidence type="ECO:0000259" key="10">
    <source>
        <dbReference type="PROSITE" id="PS51352"/>
    </source>
</evidence>
<dbReference type="RefSeq" id="WP_138185866.1">
    <property type="nucleotide sequence ID" value="NZ_LS992241.1"/>
</dbReference>
<dbReference type="PROSITE" id="PS00194">
    <property type="entry name" value="THIOREDOXIN_1"/>
    <property type="match status" value="1"/>
</dbReference>
<feature type="disulfide bond" description="Redox-active" evidence="9">
    <location>
        <begin position="30"/>
        <end position="33"/>
    </location>
</feature>
<dbReference type="PANTHER" id="PTHR45663">
    <property type="entry name" value="GEO12009P1"/>
    <property type="match status" value="1"/>
</dbReference>
<evidence type="ECO:0000256" key="6">
    <source>
        <dbReference type="ARBA" id="ARBA00023284"/>
    </source>
</evidence>
<evidence type="ECO:0000256" key="4">
    <source>
        <dbReference type="ARBA" id="ARBA00022982"/>
    </source>
</evidence>
<keyword evidence="5 9" id="KW-1015">Disulfide bond</keyword>